<dbReference type="PANTHER" id="PTHR34980:SF2">
    <property type="entry name" value="INNER MEMBRANE PROTEIN YHAH-RELATED"/>
    <property type="match status" value="1"/>
</dbReference>
<accession>A0A6M4G2C5</accession>
<evidence type="ECO:0000259" key="2">
    <source>
        <dbReference type="Pfam" id="PF09851"/>
    </source>
</evidence>
<feature type="transmembrane region" description="Helical" evidence="1">
    <location>
        <begin position="49"/>
        <end position="67"/>
    </location>
</feature>
<dbReference type="AlphaFoldDB" id="A0A6M4G2C5"/>
<evidence type="ECO:0000313" key="4">
    <source>
        <dbReference type="Proteomes" id="UP000502611"/>
    </source>
</evidence>
<feature type="transmembrane region" description="Helical" evidence="1">
    <location>
        <begin position="79"/>
        <end position="97"/>
    </location>
</feature>
<feature type="transmembrane region" description="Helical" evidence="1">
    <location>
        <begin position="21"/>
        <end position="43"/>
    </location>
</feature>
<reference evidence="3 4" key="1">
    <citation type="submission" date="2020-04" db="EMBL/GenBank/DDBJ databases">
        <title>The Whole Genome Analysis of High salt-tolerant Sphingobium yanoikuyae YC-XJ2 with Aryl organophosphorus flame retardants (aryl-OPFRs)-degrading capacity and characteristics of Related phosphotriesterase.</title>
        <authorList>
            <person name="Li X."/>
        </authorList>
    </citation>
    <scope>NUCLEOTIDE SEQUENCE [LARGE SCALE GENOMIC DNA]</scope>
    <source>
        <strain evidence="3 4">YC-XJ2</strain>
    </source>
</reference>
<evidence type="ECO:0000313" key="3">
    <source>
        <dbReference type="EMBL" id="QJR01040.1"/>
    </source>
</evidence>
<name>A0A6M4G2C5_SPHYA</name>
<organism evidence="3 4">
    <name type="scientific">Sphingobium yanoikuyae</name>
    <name type="common">Sphingomonas yanoikuyae</name>
    <dbReference type="NCBI Taxonomy" id="13690"/>
    <lineage>
        <taxon>Bacteria</taxon>
        <taxon>Pseudomonadati</taxon>
        <taxon>Pseudomonadota</taxon>
        <taxon>Alphaproteobacteria</taxon>
        <taxon>Sphingomonadales</taxon>
        <taxon>Sphingomonadaceae</taxon>
        <taxon>Sphingobium</taxon>
    </lineage>
</organism>
<evidence type="ECO:0000256" key="1">
    <source>
        <dbReference type="SAM" id="Phobius"/>
    </source>
</evidence>
<keyword evidence="1" id="KW-0812">Transmembrane</keyword>
<dbReference type="InterPro" id="IPR018649">
    <property type="entry name" value="SHOCT"/>
</dbReference>
<feature type="transmembrane region" description="Helical" evidence="1">
    <location>
        <begin position="103"/>
        <end position="122"/>
    </location>
</feature>
<dbReference type="InterPro" id="IPR008523">
    <property type="entry name" value="DUF805"/>
</dbReference>
<dbReference type="EMBL" id="CP053021">
    <property type="protein sequence ID" value="QJR01040.1"/>
    <property type="molecule type" value="Genomic_DNA"/>
</dbReference>
<dbReference type="RefSeq" id="WP_169860009.1">
    <property type="nucleotide sequence ID" value="NZ_CP053021.1"/>
</dbReference>
<feature type="domain" description="SHOCT" evidence="2">
    <location>
        <begin position="172"/>
        <end position="198"/>
    </location>
</feature>
<gene>
    <name evidence="3" type="ORF">HH800_01805</name>
</gene>
<keyword evidence="1" id="KW-0472">Membrane</keyword>
<dbReference type="GO" id="GO:0005886">
    <property type="term" value="C:plasma membrane"/>
    <property type="evidence" value="ECO:0007669"/>
    <property type="project" value="TreeGrafter"/>
</dbReference>
<keyword evidence="1" id="KW-1133">Transmembrane helix</keyword>
<proteinExistence type="predicted"/>
<sequence length="201" mass="21817">MEGLRPFSRIFDFSGRSGRAEFWQFHALMWSAMVAASLVEYVIGDRIGILTGLIGLVCAIPQISVTVRRYHDTGRSGQMLAFYAVLAVVGIFLIANAETAQGAFKGYGVILVGVGYTLYVAVKRGDEGENAYGYPDGVEMLEAPRSQYPVNDHASGWTPPAQASSADDTMTRIERLGSLRDRGLLSEDEFLSQKAAILAQG</sequence>
<dbReference type="PANTHER" id="PTHR34980">
    <property type="entry name" value="INNER MEMBRANE PROTEIN-RELATED-RELATED"/>
    <property type="match status" value="1"/>
</dbReference>
<dbReference type="Proteomes" id="UP000502611">
    <property type="component" value="Chromosome"/>
</dbReference>
<protein>
    <submittedName>
        <fullName evidence="3">DUF805 domain-containing protein</fullName>
    </submittedName>
</protein>
<dbReference type="Pfam" id="PF09851">
    <property type="entry name" value="SHOCT"/>
    <property type="match status" value="1"/>
</dbReference>
<dbReference type="Pfam" id="PF05656">
    <property type="entry name" value="DUF805"/>
    <property type="match status" value="1"/>
</dbReference>